<reference evidence="1 2" key="2">
    <citation type="submission" date="2018-11" db="EMBL/GenBank/DDBJ databases">
        <authorList>
            <consortium name="Pathogen Informatics"/>
        </authorList>
    </citation>
    <scope>NUCLEOTIDE SEQUENCE [LARGE SCALE GENOMIC DNA]</scope>
</reference>
<evidence type="ECO:0000313" key="3">
    <source>
        <dbReference type="WBParaSite" id="BTMF_0000844501-mRNA-1"/>
    </source>
</evidence>
<evidence type="ECO:0000313" key="1">
    <source>
        <dbReference type="EMBL" id="VDO21957.1"/>
    </source>
</evidence>
<name>A0A0R3QL87_9BILA</name>
<dbReference type="WBParaSite" id="BTMF_0000844501-mRNA-1">
    <property type="protein sequence ID" value="BTMF_0000844501-mRNA-1"/>
    <property type="gene ID" value="BTMF_0000844501"/>
</dbReference>
<evidence type="ECO:0000313" key="2">
    <source>
        <dbReference type="Proteomes" id="UP000280834"/>
    </source>
</evidence>
<sequence>MFSMQTAISACINLSIEDCKKSLVKVERKVCHCKLFNS</sequence>
<reference evidence="3" key="1">
    <citation type="submission" date="2017-02" db="UniProtKB">
        <authorList>
            <consortium name="WormBaseParasite"/>
        </authorList>
    </citation>
    <scope>IDENTIFICATION</scope>
</reference>
<dbReference type="AlphaFoldDB" id="A0A0R3QL87"/>
<proteinExistence type="predicted"/>
<accession>A0A0R3QL87</accession>
<organism evidence="3">
    <name type="scientific">Brugia timori</name>
    <dbReference type="NCBI Taxonomy" id="42155"/>
    <lineage>
        <taxon>Eukaryota</taxon>
        <taxon>Metazoa</taxon>
        <taxon>Ecdysozoa</taxon>
        <taxon>Nematoda</taxon>
        <taxon>Chromadorea</taxon>
        <taxon>Rhabditida</taxon>
        <taxon>Spirurina</taxon>
        <taxon>Spiruromorpha</taxon>
        <taxon>Filarioidea</taxon>
        <taxon>Onchocercidae</taxon>
        <taxon>Brugia</taxon>
    </lineage>
</organism>
<dbReference type="Proteomes" id="UP000280834">
    <property type="component" value="Unassembled WGS sequence"/>
</dbReference>
<gene>
    <name evidence="1" type="ORF">BTMF_LOCUS6496</name>
</gene>
<dbReference type="EMBL" id="UZAG01015616">
    <property type="protein sequence ID" value="VDO21957.1"/>
    <property type="molecule type" value="Genomic_DNA"/>
</dbReference>
<keyword evidence="2" id="KW-1185">Reference proteome</keyword>
<protein>
    <submittedName>
        <fullName evidence="3">Orphan protein</fullName>
    </submittedName>
</protein>